<dbReference type="RefSeq" id="WP_123352180.1">
    <property type="nucleotide sequence ID" value="NZ_CP027432.2"/>
</dbReference>
<evidence type="ECO:0000313" key="2">
    <source>
        <dbReference type="EMBL" id="QCI28026.1"/>
    </source>
</evidence>
<dbReference type="EMBL" id="RJVK01000002">
    <property type="protein sequence ID" value="ROR39786.1"/>
    <property type="molecule type" value="Genomic_DNA"/>
</dbReference>
<keyword evidence="5" id="KW-1185">Reference proteome</keyword>
<keyword evidence="1" id="KW-1133">Transmembrane helix</keyword>
<evidence type="ECO:0000313" key="5">
    <source>
        <dbReference type="Proteomes" id="UP000298805"/>
    </source>
</evidence>
<evidence type="ECO:0000256" key="1">
    <source>
        <dbReference type="SAM" id="Phobius"/>
    </source>
</evidence>
<dbReference type="AlphaFoldDB" id="A0AAJ4UXR1"/>
<sequence length="42" mass="4932">MDKPVPFWFVLFTIIVLVGGSYLIYLWLKSLKIDIKDENDNS</sequence>
<accession>A0AAJ4UXR1</accession>
<evidence type="ECO:0000313" key="4">
    <source>
        <dbReference type="Proteomes" id="UP000272781"/>
    </source>
</evidence>
<evidence type="ECO:0000313" key="3">
    <source>
        <dbReference type="EMBL" id="ROR39786.1"/>
    </source>
</evidence>
<dbReference type="Proteomes" id="UP000272781">
    <property type="component" value="Unassembled WGS sequence"/>
</dbReference>
<organism evidence="3 4">
    <name type="scientific">Caminibacter pacificus</name>
    <dbReference type="NCBI Taxonomy" id="1424653"/>
    <lineage>
        <taxon>Bacteria</taxon>
        <taxon>Pseudomonadati</taxon>
        <taxon>Campylobacterota</taxon>
        <taxon>Epsilonproteobacteria</taxon>
        <taxon>Nautiliales</taxon>
        <taxon>Nautiliaceae</taxon>
        <taxon>Caminibacter</taxon>
    </lineage>
</organism>
<gene>
    <name evidence="2" type="ORF">C6V80_03315</name>
    <name evidence="3" type="ORF">EDC58_0761</name>
</gene>
<dbReference type="EMBL" id="CP027432">
    <property type="protein sequence ID" value="QCI28026.1"/>
    <property type="molecule type" value="Genomic_DNA"/>
</dbReference>
<name>A0AAJ4UXR1_9BACT</name>
<proteinExistence type="predicted"/>
<feature type="transmembrane region" description="Helical" evidence="1">
    <location>
        <begin position="6"/>
        <end position="28"/>
    </location>
</feature>
<protein>
    <submittedName>
        <fullName evidence="2">Glutamyl-tRNA amidotransferase</fullName>
    </submittedName>
</protein>
<reference evidence="5" key="1">
    <citation type="submission" date="2018-03" db="EMBL/GenBank/DDBJ databases">
        <title>A comparative analysis of the Nautiliaceae.</title>
        <authorList>
            <person name="Grosche A."/>
            <person name="Smedile F."/>
            <person name="Vetriani C."/>
        </authorList>
    </citation>
    <scope>NUCLEOTIDE SEQUENCE [LARGE SCALE GENOMIC DNA]</scope>
    <source>
        <strain evidence="5">TB6</strain>
    </source>
</reference>
<reference evidence="2" key="3">
    <citation type="submission" date="2019-06" db="EMBL/GenBank/DDBJ databases">
        <title>A comparative analysis of the Nautiliaceae.</title>
        <authorList>
            <person name="Grosche A."/>
            <person name="Smedile F."/>
            <person name="Vetriani C."/>
        </authorList>
    </citation>
    <scope>NUCLEOTIDE SEQUENCE</scope>
    <source>
        <strain evidence="2">TB6</strain>
    </source>
</reference>
<dbReference type="Proteomes" id="UP000298805">
    <property type="component" value="Chromosome"/>
</dbReference>
<keyword evidence="1" id="KW-0472">Membrane</keyword>
<keyword evidence="1" id="KW-0812">Transmembrane</keyword>
<reference evidence="3 4" key="2">
    <citation type="submission" date="2018-11" db="EMBL/GenBank/DDBJ databases">
        <title>Genomic Encyclopedia of Type Strains, Phase IV (KMG-IV): sequencing the most valuable type-strain genomes for metagenomic binning, comparative biology and taxonomic classification.</title>
        <authorList>
            <person name="Goeker M."/>
        </authorList>
    </citation>
    <scope>NUCLEOTIDE SEQUENCE [LARGE SCALE GENOMIC DNA]</scope>
    <source>
        <strain evidence="3 4">DSM 27783</strain>
    </source>
</reference>